<comment type="caution">
    <text evidence="3">The sequence shown here is derived from an EMBL/GenBank/DDBJ whole genome shotgun (WGS) entry which is preliminary data.</text>
</comment>
<evidence type="ECO:0000256" key="2">
    <source>
        <dbReference type="SAM" id="MobiDB-lite"/>
    </source>
</evidence>
<dbReference type="PANTHER" id="PTHR32003:SF1">
    <property type="entry name" value="PROTEIN FAM199X"/>
    <property type="match status" value="1"/>
</dbReference>
<comment type="similarity">
    <text evidence="1">Belongs to the FAM199 family.</text>
</comment>
<dbReference type="EMBL" id="CALNXJ010000016">
    <property type="protein sequence ID" value="CAH3117812.1"/>
    <property type="molecule type" value="Genomic_DNA"/>
</dbReference>
<accession>A0AAU9WLC1</accession>
<dbReference type="Pfam" id="PF15814">
    <property type="entry name" value="FAM199X"/>
    <property type="match status" value="1"/>
</dbReference>
<protein>
    <submittedName>
        <fullName evidence="3">Uncharacterized protein</fullName>
    </submittedName>
</protein>
<evidence type="ECO:0000313" key="4">
    <source>
        <dbReference type="Proteomes" id="UP001159428"/>
    </source>
</evidence>
<dbReference type="Proteomes" id="UP001159428">
    <property type="component" value="Unassembled WGS sequence"/>
</dbReference>
<dbReference type="PANTHER" id="PTHR32003">
    <property type="entry name" value="PROTEIN FAM199X"/>
    <property type="match status" value="1"/>
</dbReference>
<gene>
    <name evidence="3" type="ORF">PMEA_00007653</name>
</gene>
<name>A0AAU9WLC1_9CNID</name>
<dbReference type="AlphaFoldDB" id="A0AAU9WLC1"/>
<dbReference type="InterPro" id="IPR029672">
    <property type="entry name" value="FAM199X_fam"/>
</dbReference>
<feature type="region of interest" description="Disordered" evidence="2">
    <location>
        <begin position="123"/>
        <end position="144"/>
    </location>
</feature>
<evidence type="ECO:0000256" key="1">
    <source>
        <dbReference type="ARBA" id="ARBA00009319"/>
    </source>
</evidence>
<proteinExistence type="inferred from homology"/>
<keyword evidence="4" id="KW-1185">Reference proteome</keyword>
<sequence length="345" mass="39433">MLAIPEEPSEMRLWGSPPPFSRDSLFDDFSPSFLEYDVAAEVECGQGFDREDELMNCWYSESTSAASSVDSSEYNSDNEIIDIESEGAKMASFSGSYLDISELERKCKELKALESSSHSWSRHCSRKRNQQKTERSKSSTLVDDLLQRSKKEAEKNSISTSSKSLCPCQKIKDSMEFGLSWNKMSSDNQVEAVELLTRVASMTMGLREQMDIIKIINPEATVLPTDTEFEIDIESFNEAKFERIHRYIKDHLSRDSCPLCSESTSETCRQNSNFTHRKHSKRKPRGTLSMKRISRKSSKHKGLLKRVHRQMLKEQKSGLFQNEEVISLSSRNKDEANDVEVDILC</sequence>
<reference evidence="3 4" key="1">
    <citation type="submission" date="2022-05" db="EMBL/GenBank/DDBJ databases">
        <authorList>
            <consortium name="Genoscope - CEA"/>
            <person name="William W."/>
        </authorList>
    </citation>
    <scope>NUCLEOTIDE SEQUENCE [LARGE SCALE GENOMIC DNA]</scope>
</reference>
<evidence type="ECO:0000313" key="3">
    <source>
        <dbReference type="EMBL" id="CAH3117812.1"/>
    </source>
</evidence>
<organism evidence="3 4">
    <name type="scientific">Pocillopora meandrina</name>
    <dbReference type="NCBI Taxonomy" id="46732"/>
    <lineage>
        <taxon>Eukaryota</taxon>
        <taxon>Metazoa</taxon>
        <taxon>Cnidaria</taxon>
        <taxon>Anthozoa</taxon>
        <taxon>Hexacorallia</taxon>
        <taxon>Scleractinia</taxon>
        <taxon>Astrocoeniina</taxon>
        <taxon>Pocilloporidae</taxon>
        <taxon>Pocillopora</taxon>
    </lineage>
</organism>